<comment type="caution">
    <text evidence="2">The sequence shown here is derived from an EMBL/GenBank/DDBJ whole genome shotgun (WGS) entry which is preliminary data.</text>
</comment>
<protein>
    <submittedName>
        <fullName evidence="2">Uncharacterized protein</fullName>
    </submittedName>
</protein>
<evidence type="ECO:0000313" key="2">
    <source>
        <dbReference type="EMBL" id="GFS16404.1"/>
    </source>
</evidence>
<proteinExistence type="predicted"/>
<feature type="signal peptide" evidence="1">
    <location>
        <begin position="1"/>
        <end position="19"/>
    </location>
</feature>
<name>A0AAV4J377_9GAST</name>
<gene>
    <name evidence="2" type="ORF">ElyMa_001472300</name>
</gene>
<keyword evidence="1" id="KW-0732">Signal</keyword>
<organism evidence="2 3">
    <name type="scientific">Elysia marginata</name>
    <dbReference type="NCBI Taxonomy" id="1093978"/>
    <lineage>
        <taxon>Eukaryota</taxon>
        <taxon>Metazoa</taxon>
        <taxon>Spiralia</taxon>
        <taxon>Lophotrochozoa</taxon>
        <taxon>Mollusca</taxon>
        <taxon>Gastropoda</taxon>
        <taxon>Heterobranchia</taxon>
        <taxon>Euthyneura</taxon>
        <taxon>Panpulmonata</taxon>
        <taxon>Sacoglossa</taxon>
        <taxon>Placobranchoidea</taxon>
        <taxon>Plakobranchidae</taxon>
        <taxon>Elysia</taxon>
    </lineage>
</organism>
<accession>A0AAV4J377</accession>
<evidence type="ECO:0000256" key="1">
    <source>
        <dbReference type="SAM" id="SignalP"/>
    </source>
</evidence>
<dbReference type="Proteomes" id="UP000762676">
    <property type="component" value="Unassembled WGS sequence"/>
</dbReference>
<keyword evidence="3" id="KW-1185">Reference proteome</keyword>
<dbReference type="EMBL" id="BMAT01002893">
    <property type="protein sequence ID" value="GFS16404.1"/>
    <property type="molecule type" value="Genomic_DNA"/>
</dbReference>
<reference evidence="2 3" key="1">
    <citation type="journal article" date="2021" name="Elife">
        <title>Chloroplast acquisition without the gene transfer in kleptoplastic sea slugs, Plakobranchus ocellatus.</title>
        <authorList>
            <person name="Maeda T."/>
            <person name="Takahashi S."/>
            <person name="Yoshida T."/>
            <person name="Shimamura S."/>
            <person name="Takaki Y."/>
            <person name="Nagai Y."/>
            <person name="Toyoda A."/>
            <person name="Suzuki Y."/>
            <person name="Arimoto A."/>
            <person name="Ishii H."/>
            <person name="Satoh N."/>
            <person name="Nishiyama T."/>
            <person name="Hasebe M."/>
            <person name="Maruyama T."/>
            <person name="Minagawa J."/>
            <person name="Obokata J."/>
            <person name="Shigenobu S."/>
        </authorList>
    </citation>
    <scope>NUCLEOTIDE SEQUENCE [LARGE SCALE GENOMIC DNA]</scope>
</reference>
<sequence>MSFSATILGVLYISHLVSCTITNPKDYCGHKIYDNEISNPVVLDESDESCAERDVYTPPELACTFPSANFRALYTEQTNATTTNNATKIIIEEGGDSLGYANGVFYKKQTSKLNTEVFACTLFTHGGPRNRKIEYLKFDKPTDCLLWWELSACTTIQRMRDILNKRHDDITYAVPDDCRLMEVIHNHWTTYFDGNMGSNNRYAYIHGNIRLFTLATLSRSKDGKGASLVSKRGQNNHLTITNRDDLLRGYSLNPTGVYAFKPLTSQD</sequence>
<dbReference type="AlphaFoldDB" id="A0AAV4J377"/>
<evidence type="ECO:0000313" key="3">
    <source>
        <dbReference type="Proteomes" id="UP000762676"/>
    </source>
</evidence>
<feature type="chain" id="PRO_5043988516" evidence="1">
    <location>
        <begin position="20"/>
        <end position="267"/>
    </location>
</feature>